<protein>
    <submittedName>
        <fullName evidence="1">Uncharacterized protein</fullName>
    </submittedName>
</protein>
<dbReference type="EMBL" id="CAJJDM010000039">
    <property type="protein sequence ID" value="CAD8067305.1"/>
    <property type="molecule type" value="Genomic_DNA"/>
</dbReference>
<organism evidence="1 2">
    <name type="scientific">Paramecium primaurelia</name>
    <dbReference type="NCBI Taxonomy" id="5886"/>
    <lineage>
        <taxon>Eukaryota</taxon>
        <taxon>Sar</taxon>
        <taxon>Alveolata</taxon>
        <taxon>Ciliophora</taxon>
        <taxon>Intramacronucleata</taxon>
        <taxon>Oligohymenophorea</taxon>
        <taxon>Peniculida</taxon>
        <taxon>Parameciidae</taxon>
        <taxon>Paramecium</taxon>
    </lineage>
</organism>
<name>A0A8S1LLH7_PARPR</name>
<keyword evidence="2" id="KW-1185">Reference proteome</keyword>
<evidence type="ECO:0000313" key="1">
    <source>
        <dbReference type="EMBL" id="CAD8067305.1"/>
    </source>
</evidence>
<gene>
    <name evidence="1" type="ORF">PPRIM_AZ9-3.1.T0400214</name>
</gene>
<accession>A0A8S1LLH7</accession>
<sequence length="91" mass="10996">MIQLVNTTFFNSQYKLKFLLKNAFVYKPLNQLKTQEQFNKQLYLTQILQILKNIIYENGITYSDKCCINYLNYTRSLNVLNLYKSIQQKRQ</sequence>
<dbReference type="AlphaFoldDB" id="A0A8S1LLH7"/>
<evidence type="ECO:0000313" key="2">
    <source>
        <dbReference type="Proteomes" id="UP000688137"/>
    </source>
</evidence>
<proteinExistence type="predicted"/>
<reference evidence="1" key="1">
    <citation type="submission" date="2021-01" db="EMBL/GenBank/DDBJ databases">
        <authorList>
            <consortium name="Genoscope - CEA"/>
            <person name="William W."/>
        </authorList>
    </citation>
    <scope>NUCLEOTIDE SEQUENCE</scope>
</reference>
<comment type="caution">
    <text evidence="1">The sequence shown here is derived from an EMBL/GenBank/DDBJ whole genome shotgun (WGS) entry which is preliminary data.</text>
</comment>
<dbReference type="Proteomes" id="UP000688137">
    <property type="component" value="Unassembled WGS sequence"/>
</dbReference>